<proteinExistence type="predicted"/>
<dbReference type="Proteomes" id="UP001196413">
    <property type="component" value="Unassembled WGS sequence"/>
</dbReference>
<dbReference type="EMBL" id="JAHQIW010000954">
    <property type="protein sequence ID" value="KAJ1350849.1"/>
    <property type="molecule type" value="Genomic_DNA"/>
</dbReference>
<sequence length="285" mass="33261">MVDNEPRSLGVVINVDNIVNEKRLLKYSDIKVRALEKKKSEKIMQKLPILDTKSNLKIDISWDDWSCCSACCCSRRLCGMLYTPDRKCNTLWAVKIHPWDRNAVDDKFQKMMSISPYRERGVALFSTMWETASYLTRARKYKSKSTEELEEEVDPCNEYEEEIRIMFIEREQSDIKLRLFFSNFTNRKSLWSFQARWKVSSRHPNQYDTSRSCLEQGIVLYKNGDLLLTNLKSRDARRRIEVTLADGRKLNIQLQDASIHLGLGDDSGIIILWATIIIGELSFVI</sequence>
<gene>
    <name evidence="1" type="ORF">KIN20_006745</name>
</gene>
<evidence type="ECO:0000313" key="2">
    <source>
        <dbReference type="Proteomes" id="UP001196413"/>
    </source>
</evidence>
<accession>A0AAD5MUH4</accession>
<organism evidence="1 2">
    <name type="scientific">Parelaphostrongylus tenuis</name>
    <name type="common">Meningeal worm</name>
    <dbReference type="NCBI Taxonomy" id="148309"/>
    <lineage>
        <taxon>Eukaryota</taxon>
        <taxon>Metazoa</taxon>
        <taxon>Ecdysozoa</taxon>
        <taxon>Nematoda</taxon>
        <taxon>Chromadorea</taxon>
        <taxon>Rhabditida</taxon>
        <taxon>Rhabditina</taxon>
        <taxon>Rhabditomorpha</taxon>
        <taxon>Strongyloidea</taxon>
        <taxon>Metastrongylidae</taxon>
        <taxon>Parelaphostrongylus</taxon>
    </lineage>
</organism>
<comment type="caution">
    <text evidence="1">The sequence shown here is derived from an EMBL/GenBank/DDBJ whole genome shotgun (WGS) entry which is preliminary data.</text>
</comment>
<keyword evidence="2" id="KW-1185">Reference proteome</keyword>
<name>A0AAD5MUH4_PARTN</name>
<evidence type="ECO:0000313" key="1">
    <source>
        <dbReference type="EMBL" id="KAJ1350849.1"/>
    </source>
</evidence>
<dbReference type="AlphaFoldDB" id="A0AAD5MUH4"/>
<protein>
    <submittedName>
        <fullName evidence="1">Uncharacterized protein</fullName>
    </submittedName>
</protein>
<reference evidence="1" key="1">
    <citation type="submission" date="2021-06" db="EMBL/GenBank/DDBJ databases">
        <title>Parelaphostrongylus tenuis whole genome reference sequence.</title>
        <authorList>
            <person name="Garwood T.J."/>
            <person name="Larsen P.A."/>
            <person name="Fountain-Jones N.M."/>
            <person name="Garbe J.R."/>
            <person name="Macchietto M.G."/>
            <person name="Kania S.A."/>
            <person name="Gerhold R.W."/>
            <person name="Richards J.E."/>
            <person name="Wolf T.M."/>
        </authorList>
    </citation>
    <scope>NUCLEOTIDE SEQUENCE</scope>
    <source>
        <strain evidence="1">MNPRO001-30</strain>
        <tissue evidence="1">Meninges</tissue>
    </source>
</reference>